<dbReference type="EMBL" id="JBHSUB010000024">
    <property type="protein sequence ID" value="MFC6379727.1"/>
    <property type="molecule type" value="Genomic_DNA"/>
</dbReference>
<proteinExistence type="predicted"/>
<organism evidence="1 2">
    <name type="scientific">Tatumella terrea</name>
    <dbReference type="NCBI Taxonomy" id="419007"/>
    <lineage>
        <taxon>Bacteria</taxon>
        <taxon>Pseudomonadati</taxon>
        <taxon>Pseudomonadota</taxon>
        <taxon>Gammaproteobacteria</taxon>
        <taxon>Enterobacterales</taxon>
        <taxon>Erwiniaceae</taxon>
        <taxon>Tatumella</taxon>
    </lineage>
</organism>
<keyword evidence="1" id="KW-0675">Receptor</keyword>
<protein>
    <submittedName>
        <fullName evidence="1">Nicotinic acetylcholine receptor subunit beta</fullName>
    </submittedName>
</protein>
<evidence type="ECO:0000313" key="1">
    <source>
        <dbReference type="EMBL" id="MFC6379727.1"/>
    </source>
</evidence>
<evidence type="ECO:0000313" key="2">
    <source>
        <dbReference type="Proteomes" id="UP001596230"/>
    </source>
</evidence>
<accession>A0ABW1W4X3</accession>
<keyword evidence="2" id="KW-1185">Reference proteome</keyword>
<name>A0ABW1W4X3_9GAMM</name>
<sequence length="86" mass="10334">MMEQHLEYSNAIAMLSREEAYSESFTTNERISERLERFRTGLVHIITEILPEHDTQKEYHWLSALLHLLEMTQIDLAKEIRRECEQ</sequence>
<comment type="caution">
    <text evidence="1">The sequence shown here is derived from an EMBL/GenBank/DDBJ whole genome shotgun (WGS) entry which is preliminary data.</text>
</comment>
<dbReference type="Proteomes" id="UP001596230">
    <property type="component" value="Unassembled WGS sequence"/>
</dbReference>
<reference evidence="2" key="1">
    <citation type="journal article" date="2019" name="Int. J. Syst. Evol. Microbiol.">
        <title>The Global Catalogue of Microorganisms (GCM) 10K type strain sequencing project: providing services to taxonomists for standard genome sequencing and annotation.</title>
        <authorList>
            <consortium name="The Broad Institute Genomics Platform"/>
            <consortium name="The Broad Institute Genome Sequencing Center for Infectious Disease"/>
            <person name="Wu L."/>
            <person name="Ma J."/>
        </authorList>
    </citation>
    <scope>NUCLEOTIDE SEQUENCE [LARGE SCALE GENOMIC DNA]</scope>
    <source>
        <strain evidence="2">CGMCC 1.18518</strain>
    </source>
</reference>
<dbReference type="RefSeq" id="WP_385955123.1">
    <property type="nucleotide sequence ID" value="NZ_JBHSUB010000024.1"/>
</dbReference>
<gene>
    <name evidence="1" type="ORF">ACFP9W_16880</name>
</gene>